<gene>
    <name evidence="1" type="ORF">HannXRQ_Chr02g0035651</name>
</gene>
<evidence type="ECO:0000313" key="2">
    <source>
        <dbReference type="Proteomes" id="UP000215914"/>
    </source>
</evidence>
<dbReference type="AlphaFoldDB" id="A0A251VDM1"/>
<evidence type="ECO:0000313" key="1">
    <source>
        <dbReference type="EMBL" id="OTG33524.1"/>
    </source>
</evidence>
<dbReference type="InParanoid" id="A0A251VDM1"/>
<keyword evidence="2" id="KW-1185">Reference proteome</keyword>
<sequence length="59" mass="6980">MCNGIHICVKPKSNLNDSHEIRTLTNFTKCSLIQTVLWHPFNELTKYILWIPFNEIHKV</sequence>
<name>A0A251VDM1_HELAN</name>
<reference evidence="2" key="1">
    <citation type="journal article" date="2017" name="Nature">
        <title>The sunflower genome provides insights into oil metabolism, flowering and Asterid evolution.</title>
        <authorList>
            <person name="Badouin H."/>
            <person name="Gouzy J."/>
            <person name="Grassa C.J."/>
            <person name="Murat F."/>
            <person name="Staton S.E."/>
            <person name="Cottret L."/>
            <person name="Lelandais-Briere C."/>
            <person name="Owens G.L."/>
            <person name="Carrere S."/>
            <person name="Mayjonade B."/>
            <person name="Legrand L."/>
            <person name="Gill N."/>
            <person name="Kane N.C."/>
            <person name="Bowers J.E."/>
            <person name="Hubner S."/>
            <person name="Bellec A."/>
            <person name="Berard A."/>
            <person name="Berges H."/>
            <person name="Blanchet N."/>
            <person name="Boniface M.C."/>
            <person name="Brunel D."/>
            <person name="Catrice O."/>
            <person name="Chaidir N."/>
            <person name="Claudel C."/>
            <person name="Donnadieu C."/>
            <person name="Faraut T."/>
            <person name="Fievet G."/>
            <person name="Helmstetter N."/>
            <person name="King M."/>
            <person name="Knapp S.J."/>
            <person name="Lai Z."/>
            <person name="Le Paslier M.C."/>
            <person name="Lippi Y."/>
            <person name="Lorenzon L."/>
            <person name="Mandel J.R."/>
            <person name="Marage G."/>
            <person name="Marchand G."/>
            <person name="Marquand E."/>
            <person name="Bret-Mestries E."/>
            <person name="Morien E."/>
            <person name="Nambeesan S."/>
            <person name="Nguyen T."/>
            <person name="Pegot-Espagnet P."/>
            <person name="Pouilly N."/>
            <person name="Raftis F."/>
            <person name="Sallet E."/>
            <person name="Schiex T."/>
            <person name="Thomas J."/>
            <person name="Vandecasteele C."/>
            <person name="Vares D."/>
            <person name="Vear F."/>
            <person name="Vautrin S."/>
            <person name="Crespi M."/>
            <person name="Mangin B."/>
            <person name="Burke J.M."/>
            <person name="Salse J."/>
            <person name="Munos S."/>
            <person name="Vincourt P."/>
            <person name="Rieseberg L.H."/>
            <person name="Langlade N.B."/>
        </authorList>
    </citation>
    <scope>NUCLEOTIDE SEQUENCE [LARGE SCALE GENOMIC DNA]</scope>
    <source>
        <strain evidence="2">cv. SF193</strain>
    </source>
</reference>
<protein>
    <submittedName>
        <fullName evidence="1">Uncharacterized protein</fullName>
    </submittedName>
</protein>
<proteinExistence type="predicted"/>
<organism evidence="1 2">
    <name type="scientific">Helianthus annuus</name>
    <name type="common">Common sunflower</name>
    <dbReference type="NCBI Taxonomy" id="4232"/>
    <lineage>
        <taxon>Eukaryota</taxon>
        <taxon>Viridiplantae</taxon>
        <taxon>Streptophyta</taxon>
        <taxon>Embryophyta</taxon>
        <taxon>Tracheophyta</taxon>
        <taxon>Spermatophyta</taxon>
        <taxon>Magnoliopsida</taxon>
        <taxon>eudicotyledons</taxon>
        <taxon>Gunneridae</taxon>
        <taxon>Pentapetalae</taxon>
        <taxon>asterids</taxon>
        <taxon>campanulids</taxon>
        <taxon>Asterales</taxon>
        <taxon>Asteraceae</taxon>
        <taxon>Asteroideae</taxon>
        <taxon>Heliantheae alliance</taxon>
        <taxon>Heliantheae</taxon>
        <taxon>Helianthus</taxon>
    </lineage>
</organism>
<accession>A0A251VDM1</accession>
<dbReference type="Proteomes" id="UP000215914">
    <property type="component" value="Chromosome 2"/>
</dbReference>
<dbReference type="EMBL" id="CM007891">
    <property type="protein sequence ID" value="OTG33524.1"/>
    <property type="molecule type" value="Genomic_DNA"/>
</dbReference>